<evidence type="ECO:0000313" key="6">
    <source>
        <dbReference type="Proteomes" id="UP001302316"/>
    </source>
</evidence>
<gene>
    <name evidence="5" type="primary">pilW</name>
    <name evidence="5" type="ORF">VCB98_06305</name>
</gene>
<dbReference type="Pfam" id="PF13432">
    <property type="entry name" value="TPR_16"/>
    <property type="match status" value="2"/>
</dbReference>
<evidence type="ECO:0000256" key="2">
    <source>
        <dbReference type="ARBA" id="ARBA00022803"/>
    </source>
</evidence>
<dbReference type="PANTHER" id="PTHR45586">
    <property type="entry name" value="TPR REPEAT-CONTAINING PROTEIN PA4667"/>
    <property type="match status" value="1"/>
</dbReference>
<dbReference type="SMART" id="SM00028">
    <property type="entry name" value="TPR"/>
    <property type="match status" value="4"/>
</dbReference>
<dbReference type="PROSITE" id="PS51257">
    <property type="entry name" value="PROKAR_LIPOPROTEIN"/>
    <property type="match status" value="1"/>
</dbReference>
<dbReference type="Gene3D" id="1.25.40.10">
    <property type="entry name" value="Tetratricopeptide repeat domain"/>
    <property type="match status" value="1"/>
</dbReference>
<organism evidence="5 6">
    <name type="scientific">Natronospira elongata</name>
    <dbReference type="NCBI Taxonomy" id="3110268"/>
    <lineage>
        <taxon>Bacteria</taxon>
        <taxon>Pseudomonadati</taxon>
        <taxon>Pseudomonadota</taxon>
        <taxon>Gammaproteobacteria</taxon>
        <taxon>Natronospirales</taxon>
        <taxon>Natronospiraceae</taxon>
        <taxon>Natronospira</taxon>
    </lineage>
</organism>
<accession>A0AAP6JF33</accession>
<dbReference type="NCBIfam" id="TIGR02521">
    <property type="entry name" value="type_IV_pilW"/>
    <property type="match status" value="1"/>
</dbReference>
<keyword evidence="2 3" id="KW-0802">TPR repeat</keyword>
<evidence type="ECO:0000313" key="5">
    <source>
        <dbReference type="EMBL" id="MEA5445427.1"/>
    </source>
</evidence>
<keyword evidence="6" id="KW-1185">Reference proteome</keyword>
<evidence type="ECO:0000256" key="4">
    <source>
        <dbReference type="SAM" id="SignalP"/>
    </source>
</evidence>
<dbReference type="InterPro" id="IPR013360">
    <property type="entry name" value="Pilus_4_PilW"/>
</dbReference>
<dbReference type="InterPro" id="IPR011990">
    <property type="entry name" value="TPR-like_helical_dom_sf"/>
</dbReference>
<feature type="repeat" description="TPR" evidence="3">
    <location>
        <begin position="75"/>
        <end position="108"/>
    </location>
</feature>
<dbReference type="SUPFAM" id="SSF48452">
    <property type="entry name" value="TPR-like"/>
    <property type="match status" value="1"/>
</dbReference>
<feature type="chain" id="PRO_5042892553" evidence="4">
    <location>
        <begin position="28"/>
        <end position="258"/>
    </location>
</feature>
<feature type="repeat" description="TPR" evidence="3">
    <location>
        <begin position="41"/>
        <end position="74"/>
    </location>
</feature>
<keyword evidence="1" id="KW-0677">Repeat</keyword>
<feature type="repeat" description="TPR" evidence="3">
    <location>
        <begin position="145"/>
        <end position="178"/>
    </location>
</feature>
<dbReference type="PANTHER" id="PTHR45586:SF1">
    <property type="entry name" value="LIPOPOLYSACCHARIDE ASSEMBLY PROTEIN B"/>
    <property type="match status" value="1"/>
</dbReference>
<keyword evidence="4" id="KW-0732">Signal</keyword>
<dbReference type="PROSITE" id="PS50005">
    <property type="entry name" value="TPR"/>
    <property type="match status" value="3"/>
</dbReference>
<name>A0AAP6JF33_9GAMM</name>
<protein>
    <submittedName>
        <fullName evidence="5">Type IV pilus biogenesis/stability protein PilW</fullName>
    </submittedName>
</protein>
<feature type="signal peptide" evidence="4">
    <location>
        <begin position="1"/>
        <end position="27"/>
    </location>
</feature>
<comment type="caution">
    <text evidence="5">The sequence shown here is derived from an EMBL/GenBank/DDBJ whole genome shotgun (WGS) entry which is preliminary data.</text>
</comment>
<dbReference type="AlphaFoldDB" id="A0AAP6JF33"/>
<evidence type="ECO:0000256" key="1">
    <source>
        <dbReference type="ARBA" id="ARBA00022737"/>
    </source>
</evidence>
<dbReference type="RefSeq" id="WP_346051056.1">
    <property type="nucleotide sequence ID" value="NZ_JAYGII010000010.1"/>
</dbReference>
<proteinExistence type="predicted"/>
<dbReference type="Proteomes" id="UP001302316">
    <property type="component" value="Unassembled WGS sequence"/>
</dbReference>
<dbReference type="InterPro" id="IPR019734">
    <property type="entry name" value="TPR_rpt"/>
</dbReference>
<sequence length="258" mass="29296">MIAGSKTVGTLSPVVLVLAAMFLAACAGGQSRADTDDQEAALSHLQLGIHYMRQGRLNMAKEKMEESLRFDNRNAMAHATIALLYEQIEDQRMAQRHYRRALRLDGDDPAIRNTYGTYLCRQGEYREAEEELVKAARNRLYDTPEVAWTNAGACVRRIPDLEAAEEYFRNAIRARPDFTDALWHLADMQYERGEYLSARAFFQRMAEHGDMEPGAILLGVKIEDALGDRDEAERYAALLKRQHPDSEHADRLAELGYD</sequence>
<dbReference type="EMBL" id="JAYGII010000010">
    <property type="protein sequence ID" value="MEA5445427.1"/>
    <property type="molecule type" value="Genomic_DNA"/>
</dbReference>
<dbReference type="InterPro" id="IPR051012">
    <property type="entry name" value="CellSynth/LPSAsmb/PSIAsmb"/>
</dbReference>
<evidence type="ECO:0000256" key="3">
    <source>
        <dbReference type="PROSITE-ProRule" id="PRU00339"/>
    </source>
</evidence>
<reference evidence="5 6" key="1">
    <citation type="submission" date="2023-12" db="EMBL/GenBank/DDBJ databases">
        <title>Whole-genome sequencing of halo(alkali)philic microorganisms from hypersaline lakes.</title>
        <authorList>
            <person name="Sorokin D.Y."/>
            <person name="Merkel A.Y."/>
            <person name="Messina E."/>
            <person name="Yakimov M."/>
        </authorList>
    </citation>
    <scope>NUCLEOTIDE SEQUENCE [LARGE SCALE GENOMIC DNA]</scope>
    <source>
        <strain evidence="5 6">AB-CW1</strain>
    </source>
</reference>